<protein>
    <recommendedName>
        <fullName evidence="1">NERD domain-containing protein</fullName>
    </recommendedName>
</protein>
<evidence type="ECO:0000313" key="2">
    <source>
        <dbReference type="EMBL" id="MDR7164310.1"/>
    </source>
</evidence>
<comment type="caution">
    <text evidence="2">The sequence shown here is derived from an EMBL/GenBank/DDBJ whole genome shotgun (WGS) entry which is preliminary data.</text>
</comment>
<organism evidence="2 3">
    <name type="scientific">Pseudarthrobacter oxydans</name>
    <name type="common">Arthrobacter oxydans</name>
    <dbReference type="NCBI Taxonomy" id="1671"/>
    <lineage>
        <taxon>Bacteria</taxon>
        <taxon>Bacillati</taxon>
        <taxon>Actinomycetota</taxon>
        <taxon>Actinomycetes</taxon>
        <taxon>Micrococcales</taxon>
        <taxon>Micrococcaceae</taxon>
        <taxon>Pseudarthrobacter</taxon>
    </lineage>
</organism>
<feature type="domain" description="NERD" evidence="1">
    <location>
        <begin position="54"/>
        <end position="165"/>
    </location>
</feature>
<dbReference type="GeneID" id="97422994"/>
<dbReference type="Pfam" id="PF08378">
    <property type="entry name" value="NERD"/>
    <property type="match status" value="1"/>
</dbReference>
<proteinExistence type="predicted"/>
<reference evidence="2" key="1">
    <citation type="submission" date="2023-07" db="EMBL/GenBank/DDBJ databases">
        <title>Sorghum-associated microbial communities from plants grown in Nebraska, USA.</title>
        <authorList>
            <person name="Schachtman D."/>
        </authorList>
    </citation>
    <scope>NUCLEOTIDE SEQUENCE</scope>
    <source>
        <strain evidence="2">BE261</strain>
    </source>
</reference>
<accession>A0AAW8NBP7</accession>
<dbReference type="RefSeq" id="WP_310112582.1">
    <property type="nucleotide sequence ID" value="NZ_JAVDTN010000008.1"/>
</dbReference>
<evidence type="ECO:0000313" key="3">
    <source>
        <dbReference type="Proteomes" id="UP001262032"/>
    </source>
</evidence>
<sequence>MSPDATPQLLQERVPGQAVLETLMAVQSRVPGRSWLKRLLGASPLGPESMPWYKGALGEIAVGRILAGLGPEWLVLHAVPVGAGSSDIDHVLVGPAGVFTLNTKNHSGQPVWVAGRALLVAGKRTHHIRSAAYEASRAARLLGTAAGFPVEVTGVVVIVQPKSLTIKARPERVAVVRDARLLAWLRQSQPVLCPEQVARIASAAVQPGTWCRKPPAASDLPALQDSFTALRMMVEQARRRQAAWALSVPAVGFVVLANSAQWGAAILQGLGGR</sequence>
<name>A0AAW8NBP7_PSEOX</name>
<dbReference type="PROSITE" id="PS50965">
    <property type="entry name" value="NERD"/>
    <property type="match status" value="1"/>
</dbReference>
<dbReference type="InterPro" id="IPR011528">
    <property type="entry name" value="NERD"/>
</dbReference>
<dbReference type="AlphaFoldDB" id="A0AAW8NBP7"/>
<dbReference type="EMBL" id="JAVDWN010000007">
    <property type="protein sequence ID" value="MDR7164310.1"/>
    <property type="molecule type" value="Genomic_DNA"/>
</dbReference>
<dbReference type="Proteomes" id="UP001262032">
    <property type="component" value="Unassembled WGS sequence"/>
</dbReference>
<evidence type="ECO:0000259" key="1">
    <source>
        <dbReference type="PROSITE" id="PS50965"/>
    </source>
</evidence>
<gene>
    <name evidence="2" type="ORF">J2X12_002339</name>
</gene>